<dbReference type="PANTHER" id="PTHR15348:SF0">
    <property type="entry name" value="PROTEIN DEAD RINGER"/>
    <property type="match status" value="1"/>
</dbReference>
<evidence type="ECO:0000313" key="7">
    <source>
        <dbReference type="EMBL" id="TNJ26618.1"/>
    </source>
</evidence>
<dbReference type="SUPFAM" id="SSF46774">
    <property type="entry name" value="ARID-like"/>
    <property type="match status" value="1"/>
</dbReference>
<keyword evidence="1" id="KW-0805">Transcription regulation</keyword>
<evidence type="ECO:0000256" key="2">
    <source>
        <dbReference type="ARBA" id="ARBA00023125"/>
    </source>
</evidence>
<dbReference type="GO" id="GO:0003677">
    <property type="term" value="F:DNA binding"/>
    <property type="evidence" value="ECO:0007669"/>
    <property type="project" value="UniProtKB-KW"/>
</dbReference>
<evidence type="ECO:0000259" key="6">
    <source>
        <dbReference type="PROSITE" id="PS51011"/>
    </source>
</evidence>
<comment type="caution">
    <text evidence="7">The sequence shown here is derived from an EMBL/GenBank/DDBJ whole genome shotgun (WGS) entry which is preliminary data.</text>
</comment>
<dbReference type="GO" id="GO:0005634">
    <property type="term" value="C:nucleus"/>
    <property type="evidence" value="ECO:0007669"/>
    <property type="project" value="TreeGrafter"/>
</dbReference>
<keyword evidence="2" id="KW-0238">DNA-binding</keyword>
<organism evidence="7 8">
    <name type="scientific">Giardia muris</name>
    <dbReference type="NCBI Taxonomy" id="5742"/>
    <lineage>
        <taxon>Eukaryota</taxon>
        <taxon>Metamonada</taxon>
        <taxon>Diplomonadida</taxon>
        <taxon>Hexamitidae</taxon>
        <taxon>Giardiinae</taxon>
        <taxon>Giardia</taxon>
    </lineage>
</organism>
<proteinExistence type="predicted"/>
<feature type="compositionally biased region" description="Basic and acidic residues" evidence="5">
    <location>
        <begin position="336"/>
        <end position="364"/>
    </location>
</feature>
<dbReference type="Pfam" id="PF01388">
    <property type="entry name" value="ARID"/>
    <property type="match status" value="1"/>
</dbReference>
<accession>A0A4Z1SSI4</accession>
<dbReference type="PANTHER" id="PTHR15348">
    <property type="entry name" value="AT-RICH INTERACTIVE DOMAIN-CONTAINING PROTEIN ARID DOMAIN- CONTAINING PROTEIN DEAD RINGER PROTEIN B-CELL REGULATOR OF IGH TRANSCRIPTION BRIGHT"/>
    <property type="match status" value="1"/>
</dbReference>
<dbReference type="EMBL" id="VDLU01000005">
    <property type="protein sequence ID" value="TNJ26618.1"/>
    <property type="molecule type" value="Genomic_DNA"/>
</dbReference>
<dbReference type="VEuPathDB" id="GiardiaDB:GMRT_11330"/>
<feature type="domain" description="ARID" evidence="6">
    <location>
        <begin position="14"/>
        <end position="103"/>
    </location>
</feature>
<dbReference type="AlphaFoldDB" id="A0A4Z1SSI4"/>
<name>A0A4Z1SSI4_GIAMU</name>
<dbReference type="Gene3D" id="1.10.150.60">
    <property type="entry name" value="ARID DNA-binding domain"/>
    <property type="match status" value="1"/>
</dbReference>
<reference evidence="7 8" key="1">
    <citation type="submission" date="2019-05" db="EMBL/GenBank/DDBJ databases">
        <title>The compact genome of Giardia muris reveals important steps in the evolution of intestinal protozoan parasites.</title>
        <authorList>
            <person name="Xu F."/>
            <person name="Jimenez-Gonzalez A."/>
            <person name="Einarsson E."/>
            <person name="Astvaldsson A."/>
            <person name="Peirasmaki D."/>
            <person name="Eckmann L."/>
            <person name="Andersson J.O."/>
            <person name="Svard S.G."/>
            <person name="Jerlstrom-Hultqvist J."/>
        </authorList>
    </citation>
    <scope>NUCLEOTIDE SEQUENCE [LARGE SCALE GENOMIC DNA]</scope>
    <source>
        <strain evidence="7 8">Roberts-Thomson</strain>
    </source>
</reference>
<feature type="region of interest" description="Disordered" evidence="5">
    <location>
        <begin position="322"/>
        <end position="364"/>
    </location>
</feature>
<dbReference type="InterPro" id="IPR045147">
    <property type="entry name" value="ARI3A/B/C"/>
</dbReference>
<dbReference type="CDD" id="cd16100">
    <property type="entry name" value="ARID"/>
    <property type="match status" value="1"/>
</dbReference>
<dbReference type="SMART" id="SM01014">
    <property type="entry name" value="ARID"/>
    <property type="match status" value="1"/>
</dbReference>
<evidence type="ECO:0000256" key="1">
    <source>
        <dbReference type="ARBA" id="ARBA00023015"/>
    </source>
</evidence>
<dbReference type="OrthoDB" id="338531at2759"/>
<evidence type="ECO:0000256" key="3">
    <source>
        <dbReference type="ARBA" id="ARBA00023163"/>
    </source>
</evidence>
<dbReference type="GO" id="GO:0006357">
    <property type="term" value="P:regulation of transcription by RNA polymerase II"/>
    <property type="evidence" value="ECO:0007669"/>
    <property type="project" value="InterPro"/>
</dbReference>
<sequence length="384" mass="42851">MLPPEDAVYSPQERPVVDHFYWRLNELQQQRSKQVRRVPVVGHRPLDLYALFRAVQNRGGSKAIQHWKDIGRELNLAASVTNAGFTLRTKFESYIAPFEDILMDEFPITDFEDQRVHLEMTGPGPVESLRDQTYLATFTDHQEGIHHNANWLVPAQSPVMLGTSLRLPHGEADGIHPTGVTANSIYGTQASQAVHAQYEARLAPNAGLKVFQITNRRFTDATLMNLIRALQLTQVEELCLGSLAKITVLPEFSALPRTLNKLTLIDVPDDIADSFLTALSSLGIRELSVFVASESSPLEATSIALTKGASTPPVYQNTTMIVKRRPSPDITTAPPSDDRRSHSNDEPKTPMKTEELDNPKEHQDIFFSCNDDIDSLFAASPYWP</sequence>
<dbReference type="Proteomes" id="UP000315496">
    <property type="component" value="Chromosome 5"/>
</dbReference>
<dbReference type="InterPro" id="IPR001606">
    <property type="entry name" value="ARID_dom"/>
</dbReference>
<keyword evidence="8" id="KW-1185">Reference proteome</keyword>
<gene>
    <name evidence="7" type="ORF">GMRT_11330</name>
</gene>
<dbReference type="InterPro" id="IPR036431">
    <property type="entry name" value="ARID_dom_sf"/>
</dbReference>
<evidence type="ECO:0000256" key="5">
    <source>
        <dbReference type="SAM" id="MobiDB-lite"/>
    </source>
</evidence>
<evidence type="ECO:0000256" key="4">
    <source>
        <dbReference type="ARBA" id="ARBA00023242"/>
    </source>
</evidence>
<dbReference type="PROSITE" id="PS51011">
    <property type="entry name" value="ARID"/>
    <property type="match status" value="1"/>
</dbReference>
<dbReference type="SMART" id="SM00501">
    <property type="entry name" value="BRIGHT"/>
    <property type="match status" value="1"/>
</dbReference>
<evidence type="ECO:0000313" key="8">
    <source>
        <dbReference type="Proteomes" id="UP000315496"/>
    </source>
</evidence>
<keyword evidence="3" id="KW-0804">Transcription</keyword>
<protein>
    <submittedName>
        <fullName evidence="7">ARID1 protein</fullName>
    </submittedName>
</protein>
<keyword evidence="4" id="KW-0539">Nucleus</keyword>